<evidence type="ECO:0000313" key="1">
    <source>
        <dbReference type="EMBL" id="SUN68406.1"/>
    </source>
</evidence>
<dbReference type="InterPro" id="IPR050155">
    <property type="entry name" value="HAD-like_hydrolase_sf"/>
</dbReference>
<dbReference type="Proteomes" id="UP000255352">
    <property type="component" value="Unassembled WGS sequence"/>
</dbReference>
<dbReference type="InterPro" id="IPR041492">
    <property type="entry name" value="HAD_2"/>
</dbReference>
<dbReference type="PANTHER" id="PTHR43434:SF3">
    <property type="entry name" value="GMP_IMP NUCLEOTIDASE YRFG"/>
    <property type="match status" value="1"/>
</dbReference>
<dbReference type="GO" id="GO:0005829">
    <property type="term" value="C:cytosol"/>
    <property type="evidence" value="ECO:0007669"/>
    <property type="project" value="TreeGrafter"/>
</dbReference>
<evidence type="ECO:0000313" key="2">
    <source>
        <dbReference type="Proteomes" id="UP000255352"/>
    </source>
</evidence>
<reference evidence="1 2" key="1">
    <citation type="submission" date="2018-06" db="EMBL/GenBank/DDBJ databases">
        <authorList>
            <consortium name="Pathogen Informatics"/>
            <person name="Doyle S."/>
        </authorList>
    </citation>
    <scope>NUCLEOTIDE SEQUENCE [LARGE SCALE GENOMIC DNA]</scope>
    <source>
        <strain evidence="1 2">NCTC13760</strain>
    </source>
</reference>
<dbReference type="Gene3D" id="3.40.50.1000">
    <property type="entry name" value="HAD superfamily/HAD-like"/>
    <property type="match status" value="1"/>
</dbReference>
<dbReference type="GO" id="GO:0006281">
    <property type="term" value="P:DNA repair"/>
    <property type="evidence" value="ECO:0007669"/>
    <property type="project" value="TreeGrafter"/>
</dbReference>
<accession>A0A380KME2</accession>
<organism evidence="1 2">
    <name type="scientific">Streptococcus infantarius</name>
    <dbReference type="NCBI Taxonomy" id="102684"/>
    <lineage>
        <taxon>Bacteria</taxon>
        <taxon>Bacillati</taxon>
        <taxon>Bacillota</taxon>
        <taxon>Bacilli</taxon>
        <taxon>Lactobacillales</taxon>
        <taxon>Streptococcaceae</taxon>
        <taxon>Streptococcus</taxon>
    </lineage>
</organism>
<dbReference type="SFLD" id="SFLDG01129">
    <property type="entry name" value="C1.5:_HAD__Beta-PGM__Phosphata"/>
    <property type="match status" value="1"/>
</dbReference>
<sequence length="230" mass="26406">MRDMTKEAMLPLLPKSKSVIFLDLDGVIFDSYGLWDKVIEKVLALANISYTQTIKKHLWRLNMIESQAYLSALFAKENLTYPEKKTQQLLEEAYQKVSLMPQAVETLADLAEEDFLIYAVTSNYDDLAKIGLESAGVLQYFSGSYSCIALGFPDKTEDFYQAVLETEALFDKTIFYLEDSTRHLKTAQKFGIQSVYLSNTDNPQDNQEQAFRTIRHLKEFTTIVKEEMND</sequence>
<dbReference type="Pfam" id="PF13419">
    <property type="entry name" value="HAD_2"/>
    <property type="match status" value="1"/>
</dbReference>
<dbReference type="SFLD" id="SFLDS00003">
    <property type="entry name" value="Haloacid_Dehalogenase"/>
    <property type="match status" value="1"/>
</dbReference>
<dbReference type="EMBL" id="UHFP01000001">
    <property type="protein sequence ID" value="SUN68406.1"/>
    <property type="molecule type" value="Genomic_DNA"/>
</dbReference>
<dbReference type="SUPFAM" id="SSF56784">
    <property type="entry name" value="HAD-like"/>
    <property type="match status" value="1"/>
</dbReference>
<dbReference type="PANTHER" id="PTHR43434">
    <property type="entry name" value="PHOSPHOGLYCOLATE PHOSPHATASE"/>
    <property type="match status" value="1"/>
</dbReference>
<proteinExistence type="predicted"/>
<dbReference type="GO" id="GO:0008967">
    <property type="term" value="F:phosphoglycolate phosphatase activity"/>
    <property type="evidence" value="ECO:0007669"/>
    <property type="project" value="TreeGrafter"/>
</dbReference>
<dbReference type="InterPro" id="IPR036412">
    <property type="entry name" value="HAD-like_sf"/>
</dbReference>
<protein>
    <submittedName>
        <fullName evidence="1">Putative phosphatase/phosphohexomutase</fullName>
    </submittedName>
</protein>
<gene>
    <name evidence="1" type="ORF">NCTC13760_01094</name>
</gene>
<name>A0A380KME2_9STRE</name>
<dbReference type="AlphaFoldDB" id="A0A380KME2"/>
<dbReference type="InterPro" id="IPR023214">
    <property type="entry name" value="HAD_sf"/>
</dbReference>